<comment type="caution">
    <text evidence="9">The sequence shown here is derived from an EMBL/GenBank/DDBJ whole genome shotgun (WGS) entry which is preliminary data.</text>
</comment>
<dbReference type="InterPro" id="IPR011009">
    <property type="entry name" value="Kinase-like_dom_sf"/>
</dbReference>
<dbReference type="CDD" id="cd05150">
    <property type="entry name" value="APH"/>
    <property type="match status" value="1"/>
</dbReference>
<dbReference type="Pfam" id="PF01636">
    <property type="entry name" value="APH"/>
    <property type="match status" value="1"/>
</dbReference>
<accession>A0ABP9U8S7</accession>
<comment type="similarity">
    <text evidence="1 7">Belongs to the aminoglycoside phosphotransferase family.</text>
</comment>
<dbReference type="NCBIfam" id="NF033068">
    <property type="entry name" value="APH_3p"/>
    <property type="match status" value="1"/>
</dbReference>
<evidence type="ECO:0000256" key="1">
    <source>
        <dbReference type="ARBA" id="ARBA00006219"/>
    </source>
</evidence>
<keyword evidence="3 7" id="KW-0547">Nucleotide-binding</keyword>
<keyword evidence="10" id="KW-1185">Reference proteome</keyword>
<evidence type="ECO:0000256" key="6">
    <source>
        <dbReference type="ARBA" id="ARBA00023251"/>
    </source>
</evidence>
<sequence>MMAAAGARADAGGLHTCLNVRAAATLRDVSTPDRPTLPDALKRALPAARWERVSGGQSGAQVWRSTRHVLKVQARTPHAAGTLQQERERLRWLAGRIPAPQVVAFEVEGDREFLAMTRLSGVPMSHPDARLHPERVVNLLARALRELHALPIRDCPFRQTLDVTLPLARERVQAGLIDAHDFDDDHAGRSATSVFNELARTRPPQDDLVVAHGDATLDNIILNGEYVEGLIDVGRLGIADRHADLALAHRSVRSELGERYAGMFLDLYGRALVEDTKLAYYRLHDELF</sequence>
<dbReference type="PANTHER" id="PTHR21310:SF41">
    <property type="entry name" value="3'-PHOSPHOTRANSFERASE, PUTATIVE-RELATED"/>
    <property type="match status" value="1"/>
</dbReference>
<evidence type="ECO:0000313" key="10">
    <source>
        <dbReference type="Proteomes" id="UP001423409"/>
    </source>
</evidence>
<keyword evidence="4 7" id="KW-0418">Kinase</keyword>
<evidence type="ECO:0000256" key="7">
    <source>
        <dbReference type="PIRNR" id="PIRNR000706"/>
    </source>
</evidence>
<evidence type="ECO:0000256" key="3">
    <source>
        <dbReference type="ARBA" id="ARBA00022741"/>
    </source>
</evidence>
<evidence type="ECO:0000259" key="8">
    <source>
        <dbReference type="Pfam" id="PF01636"/>
    </source>
</evidence>
<dbReference type="PIRSF" id="PIRSF000706">
    <property type="entry name" value="Kanamycin_kin"/>
    <property type="match status" value="1"/>
</dbReference>
<gene>
    <name evidence="9" type="primary">neo</name>
    <name evidence="9" type="ORF">Dcae01_00343</name>
</gene>
<dbReference type="SUPFAM" id="SSF56112">
    <property type="entry name" value="Protein kinase-like (PK-like)"/>
    <property type="match status" value="1"/>
</dbReference>
<keyword evidence="2 7" id="KW-0808">Transferase</keyword>
<keyword evidence="5 7" id="KW-0067">ATP-binding</keyword>
<name>A0ABP9U8S7_9DEIO</name>
<dbReference type="EMBL" id="BAABQU010000003">
    <property type="protein sequence ID" value="GAA5438850.1"/>
    <property type="molecule type" value="Genomic_DNA"/>
</dbReference>
<dbReference type="InterPro" id="IPR002575">
    <property type="entry name" value="Aminoglycoside_PTrfase"/>
</dbReference>
<evidence type="ECO:0000256" key="2">
    <source>
        <dbReference type="ARBA" id="ARBA00022679"/>
    </source>
</evidence>
<dbReference type="PANTHER" id="PTHR21310">
    <property type="entry name" value="AMINOGLYCOSIDE PHOSPHOTRANSFERASE-RELATED-RELATED"/>
    <property type="match status" value="1"/>
</dbReference>
<dbReference type="Gene3D" id="3.30.200.20">
    <property type="entry name" value="Phosphorylase Kinase, domain 1"/>
    <property type="match status" value="1"/>
</dbReference>
<evidence type="ECO:0000313" key="9">
    <source>
        <dbReference type="EMBL" id="GAA5438850.1"/>
    </source>
</evidence>
<dbReference type="Proteomes" id="UP001423409">
    <property type="component" value="Unassembled WGS sequence"/>
</dbReference>
<feature type="domain" description="Aminoglycoside phosphotransferase" evidence="8">
    <location>
        <begin position="50"/>
        <end position="270"/>
    </location>
</feature>
<evidence type="ECO:0000256" key="5">
    <source>
        <dbReference type="ARBA" id="ARBA00022840"/>
    </source>
</evidence>
<evidence type="ECO:0000256" key="4">
    <source>
        <dbReference type="ARBA" id="ARBA00022777"/>
    </source>
</evidence>
<protein>
    <submittedName>
        <fullName evidence="9">Aminoglycoside 3'-phosphotransferase</fullName>
    </submittedName>
</protein>
<dbReference type="InterPro" id="IPR024165">
    <property type="entry name" value="Kan/Strep_kinase"/>
</dbReference>
<organism evidence="9 10">
    <name type="scientific">Deinococcus caeni</name>
    <dbReference type="NCBI Taxonomy" id="569127"/>
    <lineage>
        <taxon>Bacteria</taxon>
        <taxon>Thermotogati</taxon>
        <taxon>Deinococcota</taxon>
        <taxon>Deinococci</taxon>
        <taxon>Deinococcales</taxon>
        <taxon>Deinococcaceae</taxon>
        <taxon>Deinococcus</taxon>
    </lineage>
</organism>
<dbReference type="Gene3D" id="3.90.1200.10">
    <property type="match status" value="1"/>
</dbReference>
<dbReference type="InterPro" id="IPR051678">
    <property type="entry name" value="AGP_Transferase"/>
</dbReference>
<proteinExistence type="inferred from homology"/>
<reference evidence="9 10" key="1">
    <citation type="submission" date="2024-02" db="EMBL/GenBank/DDBJ databases">
        <title>Deinococcus caeni NBRC 101312.</title>
        <authorList>
            <person name="Ichikawa N."/>
            <person name="Katano-Makiyama Y."/>
            <person name="Hidaka K."/>
        </authorList>
    </citation>
    <scope>NUCLEOTIDE SEQUENCE [LARGE SCALE GENOMIC DNA]</scope>
    <source>
        <strain evidence="9 10">NBRC 101312</strain>
    </source>
</reference>
<keyword evidence="6 7" id="KW-0046">Antibiotic resistance</keyword>